<dbReference type="SMART" id="SM00343">
    <property type="entry name" value="ZnF_C2HC"/>
    <property type="match status" value="1"/>
</dbReference>
<dbReference type="EMBL" id="JXNT01000021">
    <property type="protein sequence ID" value="ODM14763.1"/>
    <property type="molecule type" value="Genomic_DNA"/>
</dbReference>
<evidence type="ECO:0000313" key="4">
    <source>
        <dbReference type="EMBL" id="ODM14763.1"/>
    </source>
</evidence>
<comment type="caution">
    <text evidence="4">The sequence shown here is derived from an EMBL/GenBank/DDBJ whole genome shotgun (WGS) entry which is preliminary data.</text>
</comment>
<keyword evidence="1" id="KW-0479">Metal-binding</keyword>
<dbReference type="Pfam" id="PF14223">
    <property type="entry name" value="Retrotran_gag_2"/>
    <property type="match status" value="1"/>
</dbReference>
<evidence type="ECO:0000259" key="3">
    <source>
        <dbReference type="PROSITE" id="PS50158"/>
    </source>
</evidence>
<dbReference type="InterPro" id="IPR036875">
    <property type="entry name" value="Znf_CCHC_sf"/>
</dbReference>
<feature type="region of interest" description="Disordered" evidence="2">
    <location>
        <begin position="259"/>
        <end position="357"/>
    </location>
</feature>
<dbReference type="AlphaFoldDB" id="A0A1E3B1E8"/>
<dbReference type="PROSITE" id="PS50158">
    <property type="entry name" value="ZF_CCHC"/>
    <property type="match status" value="1"/>
</dbReference>
<dbReference type="VEuPathDB" id="FungiDB:SI65_09757"/>
<reference evidence="4 5" key="1">
    <citation type="journal article" date="2016" name="BMC Genomics">
        <title>Comparative genomic and transcriptomic analyses of the Fuzhuan brick tea-fermentation fungus Aspergillus cristatus.</title>
        <authorList>
            <person name="Ge Y."/>
            <person name="Wang Y."/>
            <person name="Liu Y."/>
            <person name="Tan Y."/>
            <person name="Ren X."/>
            <person name="Zhang X."/>
            <person name="Hyde K.D."/>
            <person name="Liu Y."/>
            <person name="Liu Z."/>
        </authorList>
    </citation>
    <scope>NUCLEOTIDE SEQUENCE [LARGE SCALE GENOMIC DNA]</scope>
    <source>
        <strain evidence="4 5">GZAAS20.1005</strain>
    </source>
</reference>
<evidence type="ECO:0000256" key="1">
    <source>
        <dbReference type="PROSITE-ProRule" id="PRU00047"/>
    </source>
</evidence>
<organism evidence="4 5">
    <name type="scientific">Aspergillus cristatus</name>
    <name type="common">Chinese Fuzhuan brick tea-fermentation fungus</name>
    <name type="synonym">Eurotium cristatum</name>
    <dbReference type="NCBI Taxonomy" id="573508"/>
    <lineage>
        <taxon>Eukaryota</taxon>
        <taxon>Fungi</taxon>
        <taxon>Dikarya</taxon>
        <taxon>Ascomycota</taxon>
        <taxon>Pezizomycotina</taxon>
        <taxon>Eurotiomycetes</taxon>
        <taxon>Eurotiomycetidae</taxon>
        <taxon>Eurotiales</taxon>
        <taxon>Aspergillaceae</taxon>
        <taxon>Aspergillus</taxon>
        <taxon>Aspergillus subgen. Aspergillus</taxon>
    </lineage>
</organism>
<dbReference type="Pfam" id="PF00098">
    <property type="entry name" value="zf-CCHC"/>
    <property type="match status" value="1"/>
</dbReference>
<protein>
    <recommendedName>
        <fullName evidence="3">CCHC-type domain-containing protein</fullName>
    </recommendedName>
</protein>
<dbReference type="GO" id="GO:0003676">
    <property type="term" value="F:nucleic acid binding"/>
    <property type="evidence" value="ECO:0007669"/>
    <property type="project" value="InterPro"/>
</dbReference>
<name>A0A1E3B1E8_ASPCR</name>
<keyword evidence="5" id="KW-1185">Reference proteome</keyword>
<keyword evidence="1" id="KW-0863">Zinc-finger</keyword>
<proteinExistence type="predicted"/>
<feature type="domain" description="CCHC-type" evidence="3">
    <location>
        <begin position="241"/>
        <end position="257"/>
    </location>
</feature>
<dbReference type="OrthoDB" id="4513953at2759"/>
<gene>
    <name evidence="4" type="ORF">SI65_09757</name>
</gene>
<dbReference type="Proteomes" id="UP000094569">
    <property type="component" value="Unassembled WGS sequence"/>
</dbReference>
<feature type="compositionally biased region" description="Polar residues" evidence="2">
    <location>
        <begin position="322"/>
        <end position="332"/>
    </location>
</feature>
<dbReference type="Gene3D" id="4.10.60.10">
    <property type="entry name" value="Zinc finger, CCHC-type"/>
    <property type="match status" value="1"/>
</dbReference>
<accession>A0A1E3B1E8</accession>
<dbReference type="InterPro" id="IPR001878">
    <property type="entry name" value="Znf_CCHC"/>
</dbReference>
<dbReference type="GO" id="GO:0008270">
    <property type="term" value="F:zinc ion binding"/>
    <property type="evidence" value="ECO:0007669"/>
    <property type="project" value="UniProtKB-KW"/>
</dbReference>
<evidence type="ECO:0000313" key="5">
    <source>
        <dbReference type="Proteomes" id="UP000094569"/>
    </source>
</evidence>
<keyword evidence="1" id="KW-0862">Zinc</keyword>
<sequence length="357" mass="40830">MAETSSKGKEEPEERKPVKENGIKIYQFSIDRLNEENARYWFHTMEKQLKVQFCWQTIEYFYEVGSARYSSIIGNDMDWFKIDLKADSIIEQGLTPATILEVKDQPNAGSKWNCLKEMFLKSSNTKKAMKLMKMASWTWDQSRLNEKDAFREINQLGEEFIDMNGSEMVSIRELIMIWYLRGLGSQYATLRDTVMSSNATLDKGYVLSRIEDLMQMKGGSAGEKGSRAHKEGKQKKKNGSKCYVCGKAGHFARECQNKYESDDDEDHQKSKDRRGGRQGKTNKQKGRFAGAQSSNDDANQDEMDEFSSYAIERSEMGRFTSEKGNQASSSPMWSPYAYFGQGNGQIQPAKWVNGPIE</sequence>
<evidence type="ECO:0000256" key="2">
    <source>
        <dbReference type="SAM" id="MobiDB-lite"/>
    </source>
</evidence>
<dbReference type="SUPFAM" id="SSF57756">
    <property type="entry name" value="Retrovirus zinc finger-like domains"/>
    <property type="match status" value="1"/>
</dbReference>
<feature type="compositionally biased region" description="Basic residues" evidence="2">
    <location>
        <begin position="276"/>
        <end position="286"/>
    </location>
</feature>
<feature type="compositionally biased region" description="Basic and acidic residues" evidence="2">
    <location>
        <begin position="259"/>
        <end position="275"/>
    </location>
</feature>